<protein>
    <recommendedName>
        <fullName evidence="2">histidine kinase</fullName>
        <ecNumber evidence="2">2.7.13.3</ecNumber>
    </recommendedName>
</protein>
<accession>A0A7K0C692</accession>
<dbReference type="GO" id="GO:0000155">
    <property type="term" value="F:phosphorelay sensor kinase activity"/>
    <property type="evidence" value="ECO:0007669"/>
    <property type="project" value="InterPro"/>
</dbReference>
<evidence type="ECO:0000256" key="6">
    <source>
        <dbReference type="ARBA" id="ARBA00022777"/>
    </source>
</evidence>
<proteinExistence type="predicted"/>
<evidence type="ECO:0000256" key="1">
    <source>
        <dbReference type="ARBA" id="ARBA00000085"/>
    </source>
</evidence>
<dbReference type="GO" id="GO:0016020">
    <property type="term" value="C:membrane"/>
    <property type="evidence" value="ECO:0007669"/>
    <property type="project" value="InterPro"/>
</dbReference>
<dbReference type="Gene3D" id="1.20.5.1930">
    <property type="match status" value="1"/>
</dbReference>
<keyword evidence="8" id="KW-0902">Two-component regulatory system</keyword>
<dbReference type="AlphaFoldDB" id="A0A7K0C692"/>
<keyword evidence="3" id="KW-0597">Phosphoprotein</keyword>
<dbReference type="OrthoDB" id="5241729at2"/>
<dbReference type="GO" id="GO:0046983">
    <property type="term" value="F:protein dimerization activity"/>
    <property type="evidence" value="ECO:0007669"/>
    <property type="project" value="InterPro"/>
</dbReference>
<keyword evidence="9" id="KW-0812">Transmembrane</keyword>
<keyword evidence="6" id="KW-0418">Kinase</keyword>
<dbReference type="InterPro" id="IPR050482">
    <property type="entry name" value="Sensor_HK_TwoCompSys"/>
</dbReference>
<sequence>MSEASVAAPPTTRPSQTSGRFGRELAYLLSGAPVGAVAFAVAIAGIAAGASTLVIGLGIPLLVGTLAAARAFARLERGQVERATGRPLPPHHYRHTEETGIAGLLRAVREPQSWRDLIHMVVAFPVRVTTFCLAITWTLGGVAELLYALWSWPIPRDPGKTGVLDLAFGISSRAADIAFNMGIGVVLLATAVPVVRGLAALQTSLARALLTNQTAALQARTAQLAAGRRSAVAAEAHTLRRLERDLHDGPQQRLVRLNMDLETVARRLDDDPERARPLVEDMIEQSREALSEVRALSRGIAPPILADRGLAAALSAAAGRCPVPVSLEVDLPGRRYAAIVENTVYYVVTEALANIAKHAQATRCAVVVTSSQAALHVRVDDDGRGGAHPGKGHGLVGLADRLAAVEGTLDITSPSGGPTVLTAVVPLAGH</sequence>
<dbReference type="InterPro" id="IPR003594">
    <property type="entry name" value="HATPase_dom"/>
</dbReference>
<feature type="domain" description="Putative sensor" evidence="12">
    <location>
        <begin position="27"/>
        <end position="210"/>
    </location>
</feature>
<evidence type="ECO:0000259" key="10">
    <source>
        <dbReference type="Pfam" id="PF02518"/>
    </source>
</evidence>
<evidence type="ECO:0000256" key="2">
    <source>
        <dbReference type="ARBA" id="ARBA00012438"/>
    </source>
</evidence>
<dbReference type="RefSeq" id="WP_153540243.1">
    <property type="nucleotide sequence ID" value="NZ_WEGH01000005.1"/>
</dbReference>
<feature type="transmembrane region" description="Helical" evidence="9">
    <location>
        <begin position="128"/>
        <end position="150"/>
    </location>
</feature>
<dbReference type="InterPro" id="IPR011712">
    <property type="entry name" value="Sig_transdc_His_kin_sub3_dim/P"/>
</dbReference>
<dbReference type="EMBL" id="WEGH01000005">
    <property type="protein sequence ID" value="MQY08938.1"/>
    <property type="molecule type" value="Genomic_DNA"/>
</dbReference>
<dbReference type="Pfam" id="PF13796">
    <property type="entry name" value="Sensor"/>
    <property type="match status" value="1"/>
</dbReference>
<evidence type="ECO:0000313" key="14">
    <source>
        <dbReference type="Proteomes" id="UP000487268"/>
    </source>
</evidence>
<feature type="domain" description="Histidine kinase/HSP90-like ATPase" evidence="10">
    <location>
        <begin position="341"/>
        <end position="428"/>
    </location>
</feature>
<dbReference type="EC" id="2.7.13.3" evidence="2"/>
<name>A0A7K0C692_9ACTN</name>
<evidence type="ECO:0000259" key="12">
    <source>
        <dbReference type="Pfam" id="PF13796"/>
    </source>
</evidence>
<feature type="transmembrane region" description="Helical" evidence="9">
    <location>
        <begin position="177"/>
        <end position="199"/>
    </location>
</feature>
<dbReference type="PANTHER" id="PTHR24421">
    <property type="entry name" value="NITRATE/NITRITE SENSOR PROTEIN NARX-RELATED"/>
    <property type="match status" value="1"/>
</dbReference>
<evidence type="ECO:0000256" key="7">
    <source>
        <dbReference type="ARBA" id="ARBA00022840"/>
    </source>
</evidence>
<evidence type="ECO:0000259" key="11">
    <source>
        <dbReference type="Pfam" id="PF07730"/>
    </source>
</evidence>
<comment type="catalytic activity">
    <reaction evidence="1">
        <text>ATP + protein L-histidine = ADP + protein N-phospho-L-histidine.</text>
        <dbReference type="EC" id="2.7.13.3"/>
    </reaction>
</comment>
<evidence type="ECO:0000313" key="13">
    <source>
        <dbReference type="EMBL" id="MQY08938.1"/>
    </source>
</evidence>
<dbReference type="Proteomes" id="UP000487268">
    <property type="component" value="Unassembled WGS sequence"/>
</dbReference>
<dbReference type="Pfam" id="PF07730">
    <property type="entry name" value="HisKA_3"/>
    <property type="match status" value="1"/>
</dbReference>
<keyword evidence="7" id="KW-0067">ATP-binding</keyword>
<evidence type="ECO:0000256" key="3">
    <source>
        <dbReference type="ARBA" id="ARBA00022553"/>
    </source>
</evidence>
<keyword evidence="5" id="KW-0547">Nucleotide-binding</keyword>
<feature type="domain" description="Signal transduction histidine kinase subgroup 3 dimerisation and phosphoacceptor" evidence="11">
    <location>
        <begin position="240"/>
        <end position="303"/>
    </location>
</feature>
<keyword evidence="9" id="KW-0472">Membrane</keyword>
<dbReference type="Gene3D" id="3.30.565.10">
    <property type="entry name" value="Histidine kinase-like ATPase, C-terminal domain"/>
    <property type="match status" value="1"/>
</dbReference>
<dbReference type="InterPro" id="IPR025828">
    <property type="entry name" value="Put_sensor_dom"/>
</dbReference>
<keyword evidence="9" id="KW-1133">Transmembrane helix</keyword>
<dbReference type="SUPFAM" id="SSF55874">
    <property type="entry name" value="ATPase domain of HSP90 chaperone/DNA topoisomerase II/histidine kinase"/>
    <property type="match status" value="1"/>
</dbReference>
<dbReference type="PANTHER" id="PTHR24421:SF10">
    <property type="entry name" value="NITRATE_NITRITE SENSOR PROTEIN NARQ"/>
    <property type="match status" value="1"/>
</dbReference>
<dbReference type="GO" id="GO:0005524">
    <property type="term" value="F:ATP binding"/>
    <property type="evidence" value="ECO:0007669"/>
    <property type="project" value="UniProtKB-KW"/>
</dbReference>
<feature type="transmembrane region" description="Helical" evidence="9">
    <location>
        <begin position="53"/>
        <end position="73"/>
    </location>
</feature>
<keyword evidence="4" id="KW-0808">Transferase</keyword>
<evidence type="ECO:0000256" key="5">
    <source>
        <dbReference type="ARBA" id="ARBA00022741"/>
    </source>
</evidence>
<dbReference type="Pfam" id="PF02518">
    <property type="entry name" value="HATPase_c"/>
    <property type="match status" value="1"/>
</dbReference>
<dbReference type="InterPro" id="IPR036890">
    <property type="entry name" value="HATPase_C_sf"/>
</dbReference>
<keyword evidence="14" id="KW-1185">Reference proteome</keyword>
<dbReference type="CDD" id="cd16917">
    <property type="entry name" value="HATPase_UhpB-NarQ-NarX-like"/>
    <property type="match status" value="1"/>
</dbReference>
<organism evidence="13 14">
    <name type="scientific">Actinomadura macrotermitis</name>
    <dbReference type="NCBI Taxonomy" id="2585200"/>
    <lineage>
        <taxon>Bacteria</taxon>
        <taxon>Bacillati</taxon>
        <taxon>Actinomycetota</taxon>
        <taxon>Actinomycetes</taxon>
        <taxon>Streptosporangiales</taxon>
        <taxon>Thermomonosporaceae</taxon>
        <taxon>Actinomadura</taxon>
    </lineage>
</organism>
<reference evidence="13 14" key="1">
    <citation type="submission" date="2019-10" db="EMBL/GenBank/DDBJ databases">
        <title>Actinomadura rubteroloni sp. nov. and Actinomadura macrotermitis sp. nov., isolated from the gut of fungus growing-termite Macrotermes natalensis.</title>
        <authorList>
            <person name="Benndorf R."/>
            <person name="Martin K."/>
            <person name="Kuefner M."/>
            <person name="De Beer W."/>
            <person name="Kaster A.-K."/>
            <person name="Vollmers J."/>
            <person name="Poulsen M."/>
            <person name="Beemelmanns C."/>
        </authorList>
    </citation>
    <scope>NUCLEOTIDE SEQUENCE [LARGE SCALE GENOMIC DNA]</scope>
    <source>
        <strain evidence="13 14">RB68</strain>
    </source>
</reference>
<evidence type="ECO:0000256" key="8">
    <source>
        <dbReference type="ARBA" id="ARBA00023012"/>
    </source>
</evidence>
<evidence type="ECO:0000256" key="4">
    <source>
        <dbReference type="ARBA" id="ARBA00022679"/>
    </source>
</evidence>
<gene>
    <name evidence="13" type="ORF">ACRB68_70490</name>
</gene>
<comment type="caution">
    <text evidence="13">The sequence shown here is derived from an EMBL/GenBank/DDBJ whole genome shotgun (WGS) entry which is preliminary data.</text>
</comment>
<feature type="transmembrane region" description="Helical" evidence="9">
    <location>
        <begin position="25"/>
        <end position="47"/>
    </location>
</feature>
<evidence type="ECO:0000256" key="9">
    <source>
        <dbReference type="SAM" id="Phobius"/>
    </source>
</evidence>